<keyword evidence="1" id="KW-1133">Transmembrane helix</keyword>
<proteinExistence type="predicted"/>
<dbReference type="EMBL" id="QGLP01000005">
    <property type="protein sequence ID" value="PXZ04159.1"/>
    <property type="molecule type" value="Genomic_DNA"/>
</dbReference>
<keyword evidence="1" id="KW-0472">Membrane</keyword>
<evidence type="ECO:0000313" key="2">
    <source>
        <dbReference type="EMBL" id="PXZ04159.1"/>
    </source>
</evidence>
<feature type="transmembrane region" description="Helical" evidence="1">
    <location>
        <begin position="12"/>
        <end position="29"/>
    </location>
</feature>
<dbReference type="Proteomes" id="UP000247483">
    <property type="component" value="Unassembled WGS sequence"/>
</dbReference>
<keyword evidence="1" id="KW-0812">Transmembrane</keyword>
<evidence type="ECO:0000256" key="1">
    <source>
        <dbReference type="SAM" id="Phobius"/>
    </source>
</evidence>
<accession>A0A2V4DXA2</accession>
<dbReference type="AlphaFoldDB" id="A0A2V4DXA2"/>
<protein>
    <submittedName>
        <fullName evidence="2">Uncharacterized protein</fullName>
    </submittedName>
</protein>
<comment type="caution">
    <text evidence="2">The sequence shown here is derived from an EMBL/GenBank/DDBJ whole genome shotgun (WGS) entry which is preliminary data.</text>
</comment>
<gene>
    <name evidence="2" type="ORF">DKK79_07270</name>
</gene>
<organism evidence="2 3">
    <name type="scientific">Gilliamella apicola</name>
    <dbReference type="NCBI Taxonomy" id="1196095"/>
    <lineage>
        <taxon>Bacteria</taxon>
        <taxon>Pseudomonadati</taxon>
        <taxon>Pseudomonadota</taxon>
        <taxon>Gammaproteobacteria</taxon>
        <taxon>Orbales</taxon>
        <taxon>Orbaceae</taxon>
        <taxon>Gilliamella</taxon>
    </lineage>
</organism>
<sequence length="37" mass="4007">MKYDCFHEEGVSVTLSFLAAIIGLGAILGKMMKCKNS</sequence>
<reference evidence="2 3" key="1">
    <citation type="submission" date="2018-05" db="EMBL/GenBank/DDBJ databases">
        <title>Reference genomes for bee gut microbiota database.</title>
        <authorList>
            <person name="Ellegaard K.M."/>
        </authorList>
    </citation>
    <scope>NUCLEOTIDE SEQUENCE [LARGE SCALE GENOMIC DNA]</scope>
    <source>
        <strain evidence="2 3">ESL0177</strain>
    </source>
</reference>
<evidence type="ECO:0000313" key="3">
    <source>
        <dbReference type="Proteomes" id="UP000247483"/>
    </source>
</evidence>
<name>A0A2V4DXA2_9GAMM</name>